<feature type="transmembrane region" description="Helical" evidence="6">
    <location>
        <begin position="186"/>
        <end position="210"/>
    </location>
</feature>
<feature type="transmembrane region" description="Helical" evidence="6">
    <location>
        <begin position="264"/>
        <end position="284"/>
    </location>
</feature>
<name>A0A177DU23_ALTAL</name>
<feature type="domain" description="Rhodopsin" evidence="7">
    <location>
        <begin position="25"/>
        <end position="290"/>
    </location>
</feature>
<dbReference type="GeneID" id="29115265"/>
<dbReference type="PANTHER" id="PTHR33048">
    <property type="entry name" value="PTH11-LIKE INTEGRAL MEMBRANE PROTEIN (AFU_ORTHOLOGUE AFUA_5G11245)"/>
    <property type="match status" value="1"/>
</dbReference>
<evidence type="ECO:0000256" key="2">
    <source>
        <dbReference type="ARBA" id="ARBA00022692"/>
    </source>
</evidence>
<keyword evidence="4 6" id="KW-0472">Membrane</keyword>
<dbReference type="Pfam" id="PF20684">
    <property type="entry name" value="Fung_rhodopsin"/>
    <property type="match status" value="1"/>
</dbReference>
<dbReference type="AlphaFoldDB" id="A0A177DU23"/>
<feature type="transmembrane region" description="Helical" evidence="6">
    <location>
        <begin position="139"/>
        <end position="161"/>
    </location>
</feature>
<evidence type="ECO:0000256" key="3">
    <source>
        <dbReference type="ARBA" id="ARBA00022989"/>
    </source>
</evidence>
<dbReference type="GO" id="GO:0016020">
    <property type="term" value="C:membrane"/>
    <property type="evidence" value="ECO:0007669"/>
    <property type="project" value="UniProtKB-SubCell"/>
</dbReference>
<evidence type="ECO:0000256" key="1">
    <source>
        <dbReference type="ARBA" id="ARBA00004141"/>
    </source>
</evidence>
<evidence type="ECO:0000256" key="5">
    <source>
        <dbReference type="ARBA" id="ARBA00038359"/>
    </source>
</evidence>
<feature type="transmembrane region" description="Helical" evidence="6">
    <location>
        <begin position="41"/>
        <end position="67"/>
    </location>
</feature>
<accession>A0A177DU23</accession>
<comment type="similarity">
    <text evidence="5">Belongs to the SAT4 family.</text>
</comment>
<dbReference type="InterPro" id="IPR049326">
    <property type="entry name" value="Rhodopsin_dom_fungi"/>
</dbReference>
<dbReference type="OMA" id="PRFLTYE"/>
<dbReference type="EMBL" id="KV441474">
    <property type="protein sequence ID" value="OAG22750.1"/>
    <property type="molecule type" value="Genomic_DNA"/>
</dbReference>
<evidence type="ECO:0000313" key="8">
    <source>
        <dbReference type="EMBL" id="OAG22750.1"/>
    </source>
</evidence>
<reference evidence="8 9" key="1">
    <citation type="submission" date="2016-05" db="EMBL/GenBank/DDBJ databases">
        <title>Comparative analysis of secretome profiles of manganese(II)-oxidizing ascomycete fungi.</title>
        <authorList>
            <consortium name="DOE Joint Genome Institute"/>
            <person name="Zeiner C.A."/>
            <person name="Purvine S.O."/>
            <person name="Zink E.M."/>
            <person name="Wu S."/>
            <person name="Pasa-Tolic L."/>
            <person name="Chaput D.L."/>
            <person name="Haridas S."/>
            <person name="Grigoriev I.V."/>
            <person name="Santelli C.M."/>
            <person name="Hansel C.M."/>
        </authorList>
    </citation>
    <scope>NUCLEOTIDE SEQUENCE [LARGE SCALE GENOMIC DNA]</scope>
    <source>
        <strain evidence="8 9">SRC1lrK2f</strain>
    </source>
</reference>
<feature type="transmembrane region" description="Helical" evidence="6">
    <location>
        <begin position="222"/>
        <end position="244"/>
    </location>
</feature>
<evidence type="ECO:0000256" key="6">
    <source>
        <dbReference type="SAM" id="Phobius"/>
    </source>
</evidence>
<dbReference type="PANTHER" id="PTHR33048:SF134">
    <property type="entry name" value="INTEGRAL MEMBRANE PROTEIN"/>
    <property type="match status" value="1"/>
</dbReference>
<sequence>MAWSPAKFIALSLALMSLALVSVALRFWAHTKSGNRVGADDALIIPALICIVGMAVTEVIGLCAYYQTSAVTEKPVGTEFGEMAQHQTNIIGPDGPVYTKQLEANYTLQLLALVSLGFSKTSVLCFYRRVFYVYPRFLFVNNILIVVIVAWAVSLFFVILLQCRDPRTLWTTFEYARVECVEPLPFYYAVSISGFITDIAILVSPIPVIYQLQMHWKTRTAAARILLLGAVVCGAGIARFVTFIEVGRNVMYNFDDITYFTTPVFAWSMIESSLAVVGANLPLLRPLLRRIEHTCSRVGSSLPSLRSKCPASSTATDSSDVESEVKIEEAKVGDEISIRSYASFELPPRREGALRPEDLLQIPPQASIMKQIASPATLYSSWTSDEWENI</sequence>
<keyword evidence="2 6" id="KW-0812">Transmembrane</keyword>
<comment type="subcellular location">
    <subcellularLocation>
        <location evidence="1">Membrane</location>
        <topology evidence="1">Multi-pass membrane protein</topology>
    </subcellularLocation>
</comment>
<organism evidence="8 9">
    <name type="scientific">Alternaria alternata</name>
    <name type="common">Alternaria rot fungus</name>
    <name type="synonym">Torula alternata</name>
    <dbReference type="NCBI Taxonomy" id="5599"/>
    <lineage>
        <taxon>Eukaryota</taxon>
        <taxon>Fungi</taxon>
        <taxon>Dikarya</taxon>
        <taxon>Ascomycota</taxon>
        <taxon>Pezizomycotina</taxon>
        <taxon>Dothideomycetes</taxon>
        <taxon>Pleosporomycetidae</taxon>
        <taxon>Pleosporales</taxon>
        <taxon>Pleosporineae</taxon>
        <taxon>Pleosporaceae</taxon>
        <taxon>Alternaria</taxon>
        <taxon>Alternaria sect. Alternaria</taxon>
        <taxon>Alternaria alternata complex</taxon>
    </lineage>
</organism>
<dbReference type="KEGG" id="aalt:CC77DRAFT_1093214"/>
<evidence type="ECO:0000259" key="7">
    <source>
        <dbReference type="Pfam" id="PF20684"/>
    </source>
</evidence>
<dbReference type="VEuPathDB" id="FungiDB:CC77DRAFT_1093214"/>
<protein>
    <recommendedName>
        <fullName evidence="7">Rhodopsin domain-containing protein</fullName>
    </recommendedName>
</protein>
<dbReference type="InterPro" id="IPR052337">
    <property type="entry name" value="SAT4-like"/>
</dbReference>
<proteinExistence type="inferred from homology"/>
<dbReference type="Proteomes" id="UP000077248">
    <property type="component" value="Unassembled WGS sequence"/>
</dbReference>
<keyword evidence="9" id="KW-1185">Reference proteome</keyword>
<keyword evidence="3 6" id="KW-1133">Transmembrane helix</keyword>
<gene>
    <name evidence="8" type="ORF">CC77DRAFT_1093214</name>
</gene>
<evidence type="ECO:0000256" key="4">
    <source>
        <dbReference type="ARBA" id="ARBA00023136"/>
    </source>
</evidence>
<dbReference type="RefSeq" id="XP_018388171.1">
    <property type="nucleotide sequence ID" value="XM_018529671.1"/>
</dbReference>
<evidence type="ECO:0000313" key="9">
    <source>
        <dbReference type="Proteomes" id="UP000077248"/>
    </source>
</evidence>
<feature type="transmembrane region" description="Helical" evidence="6">
    <location>
        <begin position="6"/>
        <end position="29"/>
    </location>
</feature>